<evidence type="ECO:0000313" key="2">
    <source>
        <dbReference type="Proteomes" id="UP001430356"/>
    </source>
</evidence>
<reference evidence="1 2" key="1">
    <citation type="journal article" date="2021" name="MBio">
        <title>A New Model Trypanosomatid, Novymonas esmeraldas: Genomic Perception of Its 'Candidatus Pandoraea novymonadis' Endosymbiont.</title>
        <authorList>
            <person name="Zakharova A."/>
            <person name="Saura A."/>
            <person name="Butenko A."/>
            <person name="Podesvova L."/>
            <person name="Warmusova S."/>
            <person name="Kostygov A.Y."/>
            <person name="Nenarokova A."/>
            <person name="Lukes J."/>
            <person name="Opperdoes F.R."/>
            <person name="Yurchenko V."/>
        </authorList>
    </citation>
    <scope>NUCLEOTIDE SEQUENCE [LARGE SCALE GENOMIC DNA]</scope>
    <source>
        <strain evidence="1 2">E262AT.01</strain>
    </source>
</reference>
<dbReference type="Proteomes" id="UP001430356">
    <property type="component" value="Unassembled WGS sequence"/>
</dbReference>
<gene>
    <name evidence="1" type="ORF">NESM_000440100</name>
</gene>
<protein>
    <submittedName>
        <fullName evidence="1">Uncharacterized protein</fullName>
    </submittedName>
</protein>
<dbReference type="AlphaFoldDB" id="A0AAW0EM16"/>
<organism evidence="1 2">
    <name type="scientific">Novymonas esmeraldas</name>
    <dbReference type="NCBI Taxonomy" id="1808958"/>
    <lineage>
        <taxon>Eukaryota</taxon>
        <taxon>Discoba</taxon>
        <taxon>Euglenozoa</taxon>
        <taxon>Kinetoplastea</taxon>
        <taxon>Metakinetoplastina</taxon>
        <taxon>Trypanosomatida</taxon>
        <taxon>Trypanosomatidae</taxon>
        <taxon>Novymonas</taxon>
    </lineage>
</organism>
<keyword evidence="2" id="KW-1185">Reference proteome</keyword>
<comment type="caution">
    <text evidence="1">The sequence shown here is derived from an EMBL/GenBank/DDBJ whole genome shotgun (WGS) entry which is preliminary data.</text>
</comment>
<name>A0AAW0EM16_9TRYP</name>
<dbReference type="EMBL" id="JAECZO010000048">
    <property type="protein sequence ID" value="KAK7195158.1"/>
    <property type="molecule type" value="Genomic_DNA"/>
</dbReference>
<sequence>MAKECCFDGTYTALDFKKDLMAEFYSNRHTQVSWIQVLVVFMGMTLAPGRSYEKDDMDKRVCTVSPTSGCASLPTLQMLRYNNDRASEMAMETVLPIAHVFPNLAGPLFPHHSSTAGRNTRRC</sequence>
<accession>A0AAW0EM16</accession>
<evidence type="ECO:0000313" key="1">
    <source>
        <dbReference type="EMBL" id="KAK7195158.1"/>
    </source>
</evidence>
<proteinExistence type="predicted"/>